<dbReference type="Pfam" id="PF00265">
    <property type="entry name" value="TK"/>
    <property type="match status" value="1"/>
</dbReference>
<proteinExistence type="inferred from homology"/>
<dbReference type="GO" id="GO:0005524">
    <property type="term" value="F:ATP binding"/>
    <property type="evidence" value="ECO:0007669"/>
    <property type="project" value="UniProtKB-KW"/>
</dbReference>
<dbReference type="PANTHER" id="PTHR11441:SF0">
    <property type="entry name" value="THYMIDINE KINASE, CYTOSOLIC"/>
    <property type="match status" value="1"/>
</dbReference>
<dbReference type="EMBL" id="MT939487">
    <property type="protein sequence ID" value="QOI71653.1"/>
    <property type="molecule type" value="Genomic_DNA"/>
</dbReference>
<dbReference type="PROSITE" id="PS00603">
    <property type="entry name" value="TK_CELLULAR_TYPE"/>
    <property type="match status" value="1"/>
</dbReference>
<evidence type="ECO:0000256" key="9">
    <source>
        <dbReference type="ARBA" id="ARBA00048254"/>
    </source>
</evidence>
<dbReference type="PIRSF" id="PIRSF035805">
    <property type="entry name" value="TK_cell"/>
    <property type="match status" value="1"/>
</dbReference>
<dbReference type="SUPFAM" id="SSF52540">
    <property type="entry name" value="P-loop containing nucleoside triphosphate hydrolases"/>
    <property type="match status" value="1"/>
</dbReference>
<evidence type="ECO:0000256" key="7">
    <source>
        <dbReference type="ARBA" id="ARBA00022777"/>
    </source>
</evidence>
<gene>
    <name evidence="14" type="ORF">pEaSNUABM47_00169</name>
</gene>
<dbReference type="InterPro" id="IPR027417">
    <property type="entry name" value="P-loop_NTPase"/>
</dbReference>
<protein>
    <recommendedName>
        <fullName evidence="3 12">Thymidine kinase</fullName>
        <ecNumber evidence="2 12">2.7.1.21</ecNumber>
    </recommendedName>
</protein>
<dbReference type="Gene3D" id="3.40.50.300">
    <property type="entry name" value="P-loop containing nucleotide triphosphate hydrolases"/>
    <property type="match status" value="1"/>
</dbReference>
<evidence type="ECO:0000256" key="3">
    <source>
        <dbReference type="ARBA" id="ARBA00020079"/>
    </source>
</evidence>
<evidence type="ECO:0000256" key="2">
    <source>
        <dbReference type="ARBA" id="ARBA00012118"/>
    </source>
</evidence>
<reference evidence="14 15" key="1">
    <citation type="submission" date="2020-08" db="EMBL/GenBank/DDBJ databases">
        <title>Complete genome sequence of Erwinia phage pEa_SNUABM_47.</title>
        <authorList>
            <person name="Kim S.G."/>
            <person name="Lee S.B."/>
            <person name="Park S.C."/>
        </authorList>
    </citation>
    <scope>NUCLEOTIDE SEQUENCE [LARGE SCALE GENOMIC DNA]</scope>
</reference>
<comment type="catalytic activity">
    <reaction evidence="9 12">
        <text>thymidine + ATP = dTMP + ADP + H(+)</text>
        <dbReference type="Rhea" id="RHEA:19129"/>
        <dbReference type="ChEBI" id="CHEBI:15378"/>
        <dbReference type="ChEBI" id="CHEBI:17748"/>
        <dbReference type="ChEBI" id="CHEBI:30616"/>
        <dbReference type="ChEBI" id="CHEBI:63528"/>
        <dbReference type="ChEBI" id="CHEBI:456216"/>
        <dbReference type="EC" id="2.7.1.21"/>
    </reaction>
</comment>
<evidence type="ECO:0000256" key="6">
    <source>
        <dbReference type="ARBA" id="ARBA00022741"/>
    </source>
</evidence>
<evidence type="ECO:0000256" key="12">
    <source>
        <dbReference type="RuleBase" id="RU000544"/>
    </source>
</evidence>
<keyword evidence="8 12" id="KW-0067">ATP-binding</keyword>
<keyword evidence="6 12" id="KW-0547">Nucleotide-binding</keyword>
<evidence type="ECO:0000256" key="11">
    <source>
        <dbReference type="PIRSR" id="PIRSR035805-2"/>
    </source>
</evidence>
<evidence type="ECO:0000256" key="8">
    <source>
        <dbReference type="ARBA" id="ARBA00022840"/>
    </source>
</evidence>
<dbReference type="PANTHER" id="PTHR11441">
    <property type="entry name" value="THYMIDINE KINASE"/>
    <property type="match status" value="1"/>
</dbReference>
<dbReference type="SUPFAM" id="SSF57716">
    <property type="entry name" value="Glucocorticoid receptor-like (DNA-binding domain)"/>
    <property type="match status" value="1"/>
</dbReference>
<comment type="similarity">
    <text evidence="1 13">Belongs to the thymidine kinase family.</text>
</comment>
<dbReference type="Gene3D" id="3.30.60.20">
    <property type="match status" value="1"/>
</dbReference>
<dbReference type="InterPro" id="IPR020633">
    <property type="entry name" value="Thymidine_kinase_CS"/>
</dbReference>
<name>A0A7L8ZMH2_9CAUD</name>
<feature type="active site" description="Proton acceptor" evidence="10">
    <location>
        <position position="89"/>
    </location>
</feature>
<evidence type="ECO:0000256" key="13">
    <source>
        <dbReference type="RuleBase" id="RU004165"/>
    </source>
</evidence>
<feature type="binding site" evidence="11">
    <location>
        <position position="173"/>
    </location>
    <ligand>
        <name>substrate</name>
    </ligand>
</feature>
<dbReference type="Proteomes" id="UP000594024">
    <property type="component" value="Segment"/>
</dbReference>
<evidence type="ECO:0000313" key="15">
    <source>
        <dbReference type="Proteomes" id="UP000594024"/>
    </source>
</evidence>
<sequence>MAKLYFRYSTMNAGKSASLLQTAFNYKELGYKVLIFTSALDDRYGYGKVTSRIGIDADAIIIPKDNNDVLNDAKITIRALGIKAVFVDECQFLSTEQVDILGQMVDELNVTVFCYGIRTNFESNLFSGSKRLFEVADCIEELRNLCQCGKKSTMNARLVNSTEQVLIGGNDMYKSMCRKCYLEFTNKKLDSGE</sequence>
<evidence type="ECO:0000256" key="4">
    <source>
        <dbReference type="ARBA" id="ARBA00022634"/>
    </source>
</evidence>
<evidence type="ECO:0000256" key="1">
    <source>
        <dbReference type="ARBA" id="ARBA00007587"/>
    </source>
</evidence>
<dbReference type="EC" id="2.7.1.21" evidence="2 12"/>
<dbReference type="GO" id="GO:0046104">
    <property type="term" value="P:thymidine metabolic process"/>
    <property type="evidence" value="ECO:0007669"/>
    <property type="project" value="TreeGrafter"/>
</dbReference>
<keyword evidence="5 12" id="KW-0808">Transferase</keyword>
<keyword evidence="4 12" id="KW-0237">DNA synthesis</keyword>
<dbReference type="InterPro" id="IPR001267">
    <property type="entry name" value="Thymidine_kinase"/>
</dbReference>
<evidence type="ECO:0000256" key="5">
    <source>
        <dbReference type="ARBA" id="ARBA00022679"/>
    </source>
</evidence>
<evidence type="ECO:0000256" key="10">
    <source>
        <dbReference type="PIRSR" id="PIRSR035805-1"/>
    </source>
</evidence>
<dbReference type="HAMAP" id="MF_00124">
    <property type="entry name" value="Thymidine_kinase"/>
    <property type="match status" value="1"/>
</dbReference>
<accession>A0A7L8ZMH2</accession>
<organism evidence="14 15">
    <name type="scientific">Erwinia phage pEa_SNUABM_47</name>
    <dbReference type="NCBI Taxonomy" id="2768774"/>
    <lineage>
        <taxon>Viruses</taxon>
        <taxon>Duplodnaviria</taxon>
        <taxon>Heunggongvirae</taxon>
        <taxon>Uroviricota</taxon>
        <taxon>Caudoviricetes</taxon>
        <taxon>Eneladusvirus</taxon>
        <taxon>Eneladusvirus BF</taxon>
    </lineage>
</organism>
<keyword evidence="7 12" id="KW-0418">Kinase</keyword>
<dbReference type="GO" id="GO:0071897">
    <property type="term" value="P:DNA biosynthetic process"/>
    <property type="evidence" value="ECO:0007669"/>
    <property type="project" value="UniProtKB-KW"/>
</dbReference>
<evidence type="ECO:0000313" key="14">
    <source>
        <dbReference type="EMBL" id="QOI71653.1"/>
    </source>
</evidence>
<dbReference type="NCBIfam" id="NF003300">
    <property type="entry name" value="PRK04296.1-5"/>
    <property type="match status" value="1"/>
</dbReference>
<feature type="binding site" evidence="11">
    <location>
        <begin position="165"/>
        <end position="168"/>
    </location>
    <ligand>
        <name>substrate</name>
    </ligand>
</feature>
<dbReference type="GO" id="GO:0004797">
    <property type="term" value="F:thymidine kinase activity"/>
    <property type="evidence" value="ECO:0007669"/>
    <property type="project" value="UniProtKB-EC"/>
</dbReference>